<comment type="caution">
    <text evidence="3">The sequence shown here is derived from an EMBL/GenBank/DDBJ whole genome shotgun (WGS) entry which is preliminary data.</text>
</comment>
<dbReference type="InterPro" id="IPR024311">
    <property type="entry name" value="Lipocalin-like"/>
</dbReference>
<feature type="compositionally biased region" description="Polar residues" evidence="1">
    <location>
        <begin position="143"/>
        <end position="158"/>
    </location>
</feature>
<reference evidence="3" key="2">
    <citation type="submission" date="2021-08" db="EMBL/GenBank/DDBJ databases">
        <authorList>
            <person name="Gostincar C."/>
            <person name="Sun X."/>
            <person name="Song Z."/>
            <person name="Gunde-Cimerman N."/>
        </authorList>
    </citation>
    <scope>NUCLEOTIDE SEQUENCE</scope>
    <source>
        <strain evidence="3">EXF-8016</strain>
    </source>
</reference>
<feature type="non-terminal residue" evidence="3">
    <location>
        <position position="384"/>
    </location>
</feature>
<reference evidence="3" key="1">
    <citation type="journal article" date="2021" name="J Fungi (Basel)">
        <title>Virulence traits and population genomics of the black yeast Aureobasidium melanogenum.</title>
        <authorList>
            <person name="Cernosa A."/>
            <person name="Sun X."/>
            <person name="Gostincar C."/>
            <person name="Fang C."/>
            <person name="Gunde-Cimerman N."/>
            <person name="Song Z."/>
        </authorList>
    </citation>
    <scope>NUCLEOTIDE SEQUENCE</scope>
    <source>
        <strain evidence="3">EXF-8016</strain>
    </source>
</reference>
<accession>A0A9P8GTI0</accession>
<evidence type="ECO:0000259" key="2">
    <source>
        <dbReference type="Pfam" id="PF13924"/>
    </source>
</evidence>
<dbReference type="EMBL" id="JAHFYH010000001">
    <property type="protein sequence ID" value="KAH0237916.1"/>
    <property type="molecule type" value="Genomic_DNA"/>
</dbReference>
<gene>
    <name evidence="3" type="ORF">KCV03_g302</name>
</gene>
<dbReference type="AlphaFoldDB" id="A0A9P8GTI0"/>
<evidence type="ECO:0000313" key="3">
    <source>
        <dbReference type="EMBL" id="KAH0237916.1"/>
    </source>
</evidence>
<name>A0A9P8GTI0_AURME</name>
<dbReference type="Pfam" id="PF13924">
    <property type="entry name" value="Lipocalin_5"/>
    <property type="match status" value="1"/>
</dbReference>
<evidence type="ECO:0000256" key="1">
    <source>
        <dbReference type="SAM" id="MobiDB-lite"/>
    </source>
</evidence>
<feature type="compositionally biased region" description="Basic residues" evidence="1">
    <location>
        <begin position="92"/>
        <end position="106"/>
    </location>
</feature>
<proteinExistence type="predicted"/>
<evidence type="ECO:0000313" key="4">
    <source>
        <dbReference type="Proteomes" id="UP000767238"/>
    </source>
</evidence>
<feature type="domain" description="Lipocalin-like" evidence="2">
    <location>
        <begin position="217"/>
        <end position="361"/>
    </location>
</feature>
<protein>
    <recommendedName>
        <fullName evidence="2">Lipocalin-like domain-containing protein</fullName>
    </recommendedName>
</protein>
<dbReference type="Proteomes" id="UP000767238">
    <property type="component" value="Unassembled WGS sequence"/>
</dbReference>
<feature type="compositionally biased region" description="Pro residues" evidence="1">
    <location>
        <begin position="128"/>
        <end position="137"/>
    </location>
</feature>
<feature type="region of interest" description="Disordered" evidence="1">
    <location>
        <begin position="90"/>
        <end position="177"/>
    </location>
</feature>
<organism evidence="3 4">
    <name type="scientific">Aureobasidium melanogenum</name>
    <name type="common">Aureobasidium pullulans var. melanogenum</name>
    <dbReference type="NCBI Taxonomy" id="46634"/>
    <lineage>
        <taxon>Eukaryota</taxon>
        <taxon>Fungi</taxon>
        <taxon>Dikarya</taxon>
        <taxon>Ascomycota</taxon>
        <taxon>Pezizomycotina</taxon>
        <taxon>Dothideomycetes</taxon>
        <taxon>Dothideomycetidae</taxon>
        <taxon>Dothideales</taxon>
        <taxon>Saccotheciaceae</taxon>
        <taxon>Aureobasidium</taxon>
    </lineage>
</organism>
<sequence length="384" mass="43097">MLFHATSAESTCTSISLLTAGKQYYNLSGERRKQAVPAKFYLHFGLLLSVRSPTLLLSNLPSHTHTLHECEHSGLVITLTSTTYLQVPKVVPYRKNRSRSRSRSSSRPKSPEPVSPQPIKARPLLRPVTPPSPPPFTPKMSEPRTQSPQSESLTYNFKTTTTNGSSTPRTNGNTTYDLDVKSPSINISNIDDLNGDYYTLCKTPSPPPQRPLRQRLVGTWRLEAYVAYPTPSCRFQRSTFPMTKNVTGLIMYTPDGYMSAHMLIPGQMSFKRGEGEEPQWAEAGKRSFSYAGPYYITNEGMGREEILRHTFQVCNLPGWLGDVQIRTWKFEEDDNVLVLGSEEPTEIRGEQRIPVLKWRRVMDNSNGSPPAPMPHIKVSGPGEP</sequence>
<feature type="compositionally biased region" description="Low complexity" evidence="1">
    <location>
        <begin position="159"/>
        <end position="175"/>
    </location>
</feature>
<feature type="region of interest" description="Disordered" evidence="1">
    <location>
        <begin position="362"/>
        <end position="384"/>
    </location>
</feature>